<feature type="compositionally biased region" description="Basic and acidic residues" evidence="1">
    <location>
        <begin position="52"/>
        <end position="61"/>
    </location>
</feature>
<dbReference type="GeneID" id="36574471"/>
<accession>A0A2T3B7Q1</accession>
<keyword evidence="3" id="KW-1185">Reference proteome</keyword>
<reference evidence="2 3" key="1">
    <citation type="journal article" date="2018" name="New Phytol.">
        <title>Comparative genomics and transcriptomics depict ericoid mycorrhizal fungi as versatile saprotrophs and plant mutualists.</title>
        <authorList>
            <person name="Martino E."/>
            <person name="Morin E."/>
            <person name="Grelet G.A."/>
            <person name="Kuo A."/>
            <person name="Kohler A."/>
            <person name="Daghino S."/>
            <person name="Barry K.W."/>
            <person name="Cichocki N."/>
            <person name="Clum A."/>
            <person name="Dockter R.B."/>
            <person name="Hainaut M."/>
            <person name="Kuo R.C."/>
            <person name="LaButti K."/>
            <person name="Lindahl B.D."/>
            <person name="Lindquist E.A."/>
            <person name="Lipzen A."/>
            <person name="Khouja H.R."/>
            <person name="Magnuson J."/>
            <person name="Murat C."/>
            <person name="Ohm R.A."/>
            <person name="Singer S.W."/>
            <person name="Spatafora J.W."/>
            <person name="Wang M."/>
            <person name="Veneault-Fourrey C."/>
            <person name="Henrissat B."/>
            <person name="Grigoriev I.V."/>
            <person name="Martin F.M."/>
            <person name="Perotto S."/>
        </authorList>
    </citation>
    <scope>NUCLEOTIDE SEQUENCE [LARGE SCALE GENOMIC DNA]</scope>
    <source>
        <strain evidence="2 3">ATCC 22711</strain>
    </source>
</reference>
<gene>
    <name evidence="2" type="ORF">M430DRAFT_33569</name>
</gene>
<sequence>MARSEEWRGGLRQLEEADEVGRVVNMRKQLDKANSAFERAGLRINPRPSSTPRERAVGLDG</sequence>
<proteinExistence type="predicted"/>
<evidence type="ECO:0000256" key="1">
    <source>
        <dbReference type="SAM" id="MobiDB-lite"/>
    </source>
</evidence>
<dbReference type="Proteomes" id="UP000241818">
    <property type="component" value="Unassembled WGS sequence"/>
</dbReference>
<dbReference type="EMBL" id="KZ679008">
    <property type="protein sequence ID" value="PSS22890.1"/>
    <property type="molecule type" value="Genomic_DNA"/>
</dbReference>
<evidence type="ECO:0000313" key="2">
    <source>
        <dbReference type="EMBL" id="PSS22890.1"/>
    </source>
</evidence>
<organism evidence="2 3">
    <name type="scientific">Amorphotheca resinae ATCC 22711</name>
    <dbReference type="NCBI Taxonomy" id="857342"/>
    <lineage>
        <taxon>Eukaryota</taxon>
        <taxon>Fungi</taxon>
        <taxon>Dikarya</taxon>
        <taxon>Ascomycota</taxon>
        <taxon>Pezizomycotina</taxon>
        <taxon>Leotiomycetes</taxon>
        <taxon>Helotiales</taxon>
        <taxon>Amorphothecaceae</taxon>
        <taxon>Amorphotheca</taxon>
    </lineage>
</organism>
<feature type="region of interest" description="Disordered" evidence="1">
    <location>
        <begin position="42"/>
        <end position="61"/>
    </location>
</feature>
<evidence type="ECO:0000313" key="3">
    <source>
        <dbReference type="Proteomes" id="UP000241818"/>
    </source>
</evidence>
<protein>
    <submittedName>
        <fullName evidence="2">Uncharacterized protein</fullName>
    </submittedName>
</protein>
<dbReference type="InParanoid" id="A0A2T3B7Q1"/>
<dbReference type="RefSeq" id="XP_024722936.1">
    <property type="nucleotide sequence ID" value="XM_024866390.1"/>
</dbReference>
<name>A0A2T3B7Q1_AMORE</name>
<dbReference type="AlphaFoldDB" id="A0A2T3B7Q1"/>